<dbReference type="PANTHER" id="PTHR45453:SF2">
    <property type="entry name" value="HISTIDINE KINASE"/>
    <property type="match status" value="1"/>
</dbReference>
<dbReference type="GO" id="GO:0016036">
    <property type="term" value="P:cellular response to phosphate starvation"/>
    <property type="evidence" value="ECO:0007669"/>
    <property type="project" value="TreeGrafter"/>
</dbReference>
<feature type="domain" description="Histidine kinase" evidence="12">
    <location>
        <begin position="114"/>
        <end position="310"/>
    </location>
</feature>
<keyword evidence="6 11" id="KW-0812">Transmembrane</keyword>
<accession>G5KFY5</accession>
<sequence>MYFKEYRIWYFLYGLLFLSFWIIFELFHVPVYFLIISFLCNGFSLTVFSIIQFLRFQKKLKTLQHFIYVYELESFTLPSEIAYFTIIQQLSQEQGNTILEYKTQESQINDLIKMWSHQMKIPLSALSLMAQTEHLTSKNVQQQLLQLDNHLNNLLSYLKFNQNQDDYRFEQFSINSITKEIVKKYATICITKSLSISIDGDWLITSDRKWMTFILNQIIDNAIKYSIRSSDIIIKIENKSISIQDKGIGILDEDIPRLFEEGFTGFNGHEHQKATGLGLYMAKQIADKLGLSILITSQVDKGTTVTVFQR</sequence>
<evidence type="ECO:0000256" key="2">
    <source>
        <dbReference type="ARBA" id="ARBA00004651"/>
    </source>
</evidence>
<dbReference type="CDD" id="cd00082">
    <property type="entry name" value="HisKA"/>
    <property type="match status" value="1"/>
</dbReference>
<dbReference type="GO" id="GO:0000155">
    <property type="term" value="F:phosphorelay sensor kinase activity"/>
    <property type="evidence" value="ECO:0007669"/>
    <property type="project" value="InterPro"/>
</dbReference>
<dbReference type="GO" id="GO:0004721">
    <property type="term" value="F:phosphoprotein phosphatase activity"/>
    <property type="evidence" value="ECO:0007669"/>
    <property type="project" value="TreeGrafter"/>
</dbReference>
<dbReference type="Pfam" id="PF02518">
    <property type="entry name" value="HATPase_c"/>
    <property type="match status" value="1"/>
</dbReference>
<dbReference type="SMART" id="SM00387">
    <property type="entry name" value="HATPase_c"/>
    <property type="match status" value="1"/>
</dbReference>
<proteinExistence type="predicted"/>
<keyword evidence="14" id="KW-1185">Reference proteome</keyword>
<evidence type="ECO:0000313" key="14">
    <source>
        <dbReference type="Proteomes" id="UP000005388"/>
    </source>
</evidence>
<evidence type="ECO:0000259" key="12">
    <source>
        <dbReference type="PROSITE" id="PS50109"/>
    </source>
</evidence>
<evidence type="ECO:0000256" key="6">
    <source>
        <dbReference type="ARBA" id="ARBA00022692"/>
    </source>
</evidence>
<keyword evidence="8 11" id="KW-1133">Transmembrane helix</keyword>
<dbReference type="SUPFAM" id="SSF55874">
    <property type="entry name" value="ATPase domain of HSP90 chaperone/DNA topoisomerase II/histidine kinase"/>
    <property type="match status" value="1"/>
</dbReference>
<dbReference type="PROSITE" id="PS50109">
    <property type="entry name" value="HIS_KIN"/>
    <property type="match status" value="1"/>
</dbReference>
<name>G5KFY5_9STRE</name>
<dbReference type="InterPro" id="IPR050351">
    <property type="entry name" value="BphY/WalK/GraS-like"/>
</dbReference>
<dbReference type="eggNOG" id="COG2205">
    <property type="taxonomic scope" value="Bacteria"/>
</dbReference>
<dbReference type="PANTHER" id="PTHR45453">
    <property type="entry name" value="PHOSPHATE REGULON SENSOR PROTEIN PHOR"/>
    <property type="match status" value="1"/>
</dbReference>
<comment type="caution">
    <text evidence="13">The sequence shown here is derived from an EMBL/GenBank/DDBJ whole genome shotgun (WGS) entry which is preliminary data.</text>
</comment>
<feature type="transmembrane region" description="Helical" evidence="11">
    <location>
        <begin position="7"/>
        <end position="24"/>
    </location>
</feature>
<dbReference type="AlphaFoldDB" id="G5KFY5"/>
<dbReference type="InterPro" id="IPR003661">
    <property type="entry name" value="HisK_dim/P_dom"/>
</dbReference>
<dbReference type="Proteomes" id="UP000005388">
    <property type="component" value="Unassembled WGS sequence"/>
</dbReference>
<organism evidence="13 14">
    <name type="scientific">Streptococcus urinalis 2285-97</name>
    <dbReference type="NCBI Taxonomy" id="764291"/>
    <lineage>
        <taxon>Bacteria</taxon>
        <taxon>Bacillati</taxon>
        <taxon>Bacillota</taxon>
        <taxon>Bacilli</taxon>
        <taxon>Lactobacillales</taxon>
        <taxon>Streptococcaceae</taxon>
        <taxon>Streptococcus</taxon>
    </lineage>
</organism>
<evidence type="ECO:0000313" key="13">
    <source>
        <dbReference type="EMBL" id="EHJ56987.1"/>
    </source>
</evidence>
<evidence type="ECO:0000256" key="7">
    <source>
        <dbReference type="ARBA" id="ARBA00022777"/>
    </source>
</evidence>
<evidence type="ECO:0000256" key="11">
    <source>
        <dbReference type="SAM" id="Phobius"/>
    </source>
</evidence>
<dbReference type="GO" id="GO:0005886">
    <property type="term" value="C:plasma membrane"/>
    <property type="evidence" value="ECO:0007669"/>
    <property type="project" value="UniProtKB-SubCell"/>
</dbReference>
<evidence type="ECO:0000256" key="9">
    <source>
        <dbReference type="ARBA" id="ARBA00023012"/>
    </source>
</evidence>
<comment type="catalytic activity">
    <reaction evidence="1">
        <text>ATP + protein L-histidine = ADP + protein N-phospho-L-histidine.</text>
        <dbReference type="EC" id="2.7.13.3"/>
    </reaction>
</comment>
<evidence type="ECO:0000256" key="10">
    <source>
        <dbReference type="ARBA" id="ARBA00023136"/>
    </source>
</evidence>
<keyword evidence="7 13" id="KW-0418">Kinase</keyword>
<evidence type="ECO:0000256" key="4">
    <source>
        <dbReference type="ARBA" id="ARBA00022475"/>
    </source>
</evidence>
<dbReference type="EMBL" id="AEUZ02000001">
    <property type="protein sequence ID" value="EHJ56987.1"/>
    <property type="molecule type" value="Genomic_DNA"/>
</dbReference>
<evidence type="ECO:0000256" key="1">
    <source>
        <dbReference type="ARBA" id="ARBA00000085"/>
    </source>
</evidence>
<dbReference type="InterPro" id="IPR005467">
    <property type="entry name" value="His_kinase_dom"/>
</dbReference>
<evidence type="ECO:0000256" key="5">
    <source>
        <dbReference type="ARBA" id="ARBA00022679"/>
    </source>
</evidence>
<keyword evidence="10 11" id="KW-0472">Membrane</keyword>
<feature type="transmembrane region" description="Helical" evidence="11">
    <location>
        <begin position="30"/>
        <end position="54"/>
    </location>
</feature>
<keyword evidence="4" id="KW-1003">Cell membrane</keyword>
<evidence type="ECO:0000256" key="3">
    <source>
        <dbReference type="ARBA" id="ARBA00012438"/>
    </source>
</evidence>
<dbReference type="EC" id="2.7.13.3" evidence="3"/>
<keyword evidence="5" id="KW-0808">Transferase</keyword>
<dbReference type="STRING" id="764291.STRUR_1144"/>
<keyword evidence="9" id="KW-0902">Two-component regulatory system</keyword>
<gene>
    <name evidence="13" type="ORF">STRUR_1144</name>
</gene>
<dbReference type="InterPro" id="IPR036890">
    <property type="entry name" value="HATPase_C_sf"/>
</dbReference>
<dbReference type="InterPro" id="IPR003594">
    <property type="entry name" value="HATPase_dom"/>
</dbReference>
<dbReference type="Gene3D" id="3.30.565.10">
    <property type="entry name" value="Histidine kinase-like ATPase, C-terminal domain"/>
    <property type="match status" value="1"/>
</dbReference>
<comment type="subcellular location">
    <subcellularLocation>
        <location evidence="2">Cell membrane</location>
        <topology evidence="2">Multi-pass membrane protein</topology>
    </subcellularLocation>
</comment>
<reference evidence="13 14" key="1">
    <citation type="journal article" date="2014" name="Int. J. Syst. Evol. Microbiol.">
        <title>Phylogenomics and the dynamic genome evolution of the genus Streptococcus.</title>
        <authorList>
            <consortium name="The Broad Institute Genome Sequencing Platform"/>
            <person name="Richards V.P."/>
            <person name="Palmer S.R."/>
            <person name="Pavinski Bitar P.D."/>
            <person name="Qin X."/>
            <person name="Weinstock G.M."/>
            <person name="Highlander S.K."/>
            <person name="Town C.D."/>
            <person name="Burne R.A."/>
            <person name="Stanhope M.J."/>
        </authorList>
    </citation>
    <scope>NUCLEOTIDE SEQUENCE [LARGE SCALE GENOMIC DNA]</scope>
    <source>
        <strain evidence="13 14">2285-97</strain>
    </source>
</reference>
<protein>
    <recommendedName>
        <fullName evidence="3">histidine kinase</fullName>
        <ecNumber evidence="3">2.7.13.3</ecNumber>
    </recommendedName>
</protein>
<evidence type="ECO:0000256" key="8">
    <source>
        <dbReference type="ARBA" id="ARBA00022989"/>
    </source>
</evidence>